<dbReference type="Gene3D" id="3.40.50.2000">
    <property type="entry name" value="Glycogen Phosphorylase B"/>
    <property type="match status" value="1"/>
</dbReference>
<reference evidence="1 2" key="1">
    <citation type="submission" date="2021-03" db="EMBL/GenBank/DDBJ databases">
        <title>novel species isolated from a fishpond in China.</title>
        <authorList>
            <person name="Lu H."/>
            <person name="Cai Z."/>
        </authorList>
    </citation>
    <scope>NUCLEOTIDE SEQUENCE [LARGE SCALE GENOMIC DNA]</scope>
    <source>
        <strain evidence="1 2">H41</strain>
    </source>
</reference>
<protein>
    <submittedName>
        <fullName evidence="1">Glycosyltransferase family 4 protein</fullName>
    </submittedName>
</protein>
<name>A0ABS3C8Q5_9BACT</name>
<accession>A0ABS3C8Q5</accession>
<dbReference type="PANTHER" id="PTHR12526:SF630">
    <property type="entry name" value="GLYCOSYLTRANSFERASE"/>
    <property type="match status" value="1"/>
</dbReference>
<evidence type="ECO:0000313" key="1">
    <source>
        <dbReference type="EMBL" id="MBN7812954.1"/>
    </source>
</evidence>
<evidence type="ECO:0000313" key="2">
    <source>
        <dbReference type="Proteomes" id="UP000664317"/>
    </source>
</evidence>
<dbReference type="Proteomes" id="UP000664317">
    <property type="component" value="Unassembled WGS sequence"/>
</dbReference>
<sequence>MNKSILFLSESGPFPPRDGKKQRTLALLDALAEAYQIDYLIVGNRRDFEVAQNENPYESTQFHYLPVTTSRTDYWKKKLGYVFGYDANLVQACRAMVLGKEYHLVFSRYIKPVHLVPEGIRIVADVDDDFEELYNSRIKRATSMWEKVRLCQIKWLNLGTYRKLQSRLNLAVVTKPEGLCVRQLVLPNLPFQSMVKKKVSFTSCSALRILYVGKLSYEPNIKGLTWFLDSVLPILRLLLPRMVTTVVSSEVPQNQELAQLLDDSGVEVFYNVESLDVFYAKSAVVVAPVFQGAGTNLKVVEALFHGRPVVSTEFGCKGFSSEVPEGYLFCHDSPEDFANQVSVLLQSSELSTLQASLRDWAIAKYSIEAWSKSLLEACV</sequence>
<dbReference type="PANTHER" id="PTHR12526">
    <property type="entry name" value="GLYCOSYLTRANSFERASE"/>
    <property type="match status" value="1"/>
</dbReference>
<proteinExistence type="predicted"/>
<organism evidence="1 2">
    <name type="scientific">Algoriphagus oliviformis</name>
    <dbReference type="NCBI Taxonomy" id="2811231"/>
    <lineage>
        <taxon>Bacteria</taxon>
        <taxon>Pseudomonadati</taxon>
        <taxon>Bacteroidota</taxon>
        <taxon>Cytophagia</taxon>
        <taxon>Cytophagales</taxon>
        <taxon>Cyclobacteriaceae</taxon>
        <taxon>Algoriphagus</taxon>
    </lineage>
</organism>
<dbReference type="SUPFAM" id="SSF53756">
    <property type="entry name" value="UDP-Glycosyltransferase/glycogen phosphorylase"/>
    <property type="match status" value="1"/>
</dbReference>
<comment type="caution">
    <text evidence="1">The sequence shown here is derived from an EMBL/GenBank/DDBJ whole genome shotgun (WGS) entry which is preliminary data.</text>
</comment>
<dbReference type="EMBL" id="JAFKCT010000009">
    <property type="protein sequence ID" value="MBN7812954.1"/>
    <property type="molecule type" value="Genomic_DNA"/>
</dbReference>
<dbReference type="Pfam" id="PF13692">
    <property type="entry name" value="Glyco_trans_1_4"/>
    <property type="match status" value="1"/>
</dbReference>
<keyword evidence="2" id="KW-1185">Reference proteome</keyword>
<dbReference type="RefSeq" id="WP_206579726.1">
    <property type="nucleotide sequence ID" value="NZ_JAFKCT010000009.1"/>
</dbReference>
<gene>
    <name evidence="1" type="ORF">J0A68_18500</name>
</gene>